<keyword evidence="2" id="KW-0274">FAD</keyword>
<keyword evidence="1" id="KW-0285">Flavoprotein</keyword>
<evidence type="ECO:0000313" key="6">
    <source>
        <dbReference type="Proteomes" id="UP000283587"/>
    </source>
</evidence>
<dbReference type="SUPFAM" id="SSF55447">
    <property type="entry name" value="CO dehydrogenase flavoprotein C-terminal domain-like"/>
    <property type="match status" value="1"/>
</dbReference>
<organism evidence="5 6">
    <name type="scientific">Paracoccus siganidrum</name>
    <dbReference type="NCBI Taxonomy" id="1276757"/>
    <lineage>
        <taxon>Bacteria</taxon>
        <taxon>Pseudomonadati</taxon>
        <taxon>Pseudomonadota</taxon>
        <taxon>Alphaproteobacteria</taxon>
        <taxon>Rhodobacterales</taxon>
        <taxon>Paracoccaceae</taxon>
        <taxon>Paracoccus</taxon>
    </lineage>
</organism>
<dbReference type="PANTHER" id="PTHR42659:SF2">
    <property type="entry name" value="XANTHINE DEHYDROGENASE SUBUNIT C-RELATED"/>
    <property type="match status" value="1"/>
</dbReference>
<dbReference type="OrthoDB" id="9814706at2"/>
<dbReference type="PROSITE" id="PS51387">
    <property type="entry name" value="FAD_PCMH"/>
    <property type="match status" value="1"/>
</dbReference>
<protein>
    <submittedName>
        <fullName evidence="5">Xanthine dehydrogenase family protein subunit M</fullName>
    </submittedName>
</protein>
<accession>A0A419A7X4</accession>
<dbReference type="Proteomes" id="UP000283587">
    <property type="component" value="Unassembled WGS sequence"/>
</dbReference>
<dbReference type="GO" id="GO:0016491">
    <property type="term" value="F:oxidoreductase activity"/>
    <property type="evidence" value="ECO:0007669"/>
    <property type="project" value="UniProtKB-KW"/>
</dbReference>
<reference evidence="6" key="1">
    <citation type="submission" date="2018-09" db="EMBL/GenBank/DDBJ databases">
        <title>Paracoccus onubensis nov. sp. a moderate halophilic bacterium isolated from Gruta de las Maravillas (Aracena, Spain).</title>
        <authorList>
            <person name="Jurado V."/>
            <person name="Gutierrez-Patricio S."/>
            <person name="Gonzalez-Pimentel J.L."/>
            <person name="Miller A.Z."/>
            <person name="Laiz L."/>
            <person name="Saiz-Jimenez C."/>
        </authorList>
    </citation>
    <scope>NUCLEOTIDE SEQUENCE [LARGE SCALE GENOMIC DNA]</scope>
    <source>
        <strain evidence="6">DSM 26381</strain>
    </source>
</reference>
<dbReference type="InterPro" id="IPR002346">
    <property type="entry name" value="Mopterin_DH_FAD-bd"/>
</dbReference>
<dbReference type="InterPro" id="IPR016167">
    <property type="entry name" value="FAD-bd_PCMH_sub1"/>
</dbReference>
<keyword evidence="3" id="KW-0560">Oxidoreductase</keyword>
<feature type="domain" description="FAD-binding PCMH-type" evidence="4">
    <location>
        <begin position="1"/>
        <end position="176"/>
    </location>
</feature>
<evidence type="ECO:0000259" key="4">
    <source>
        <dbReference type="PROSITE" id="PS51387"/>
    </source>
</evidence>
<evidence type="ECO:0000256" key="1">
    <source>
        <dbReference type="ARBA" id="ARBA00022630"/>
    </source>
</evidence>
<dbReference type="EMBL" id="QZEW01000031">
    <property type="protein sequence ID" value="RJL16585.1"/>
    <property type="molecule type" value="Genomic_DNA"/>
</dbReference>
<dbReference type="Pfam" id="PF03450">
    <property type="entry name" value="CO_deh_flav_C"/>
    <property type="match status" value="1"/>
</dbReference>
<gene>
    <name evidence="5" type="ORF">D3P05_09035</name>
</gene>
<dbReference type="Gene3D" id="3.30.465.10">
    <property type="match status" value="1"/>
</dbReference>
<dbReference type="InterPro" id="IPR051312">
    <property type="entry name" value="Diverse_Substr_Oxidored"/>
</dbReference>
<dbReference type="SMART" id="SM01092">
    <property type="entry name" value="CO_deh_flav_C"/>
    <property type="match status" value="1"/>
</dbReference>
<dbReference type="PANTHER" id="PTHR42659">
    <property type="entry name" value="XANTHINE DEHYDROGENASE SUBUNIT C-RELATED"/>
    <property type="match status" value="1"/>
</dbReference>
<comment type="caution">
    <text evidence="5">The sequence shown here is derived from an EMBL/GenBank/DDBJ whole genome shotgun (WGS) entry which is preliminary data.</text>
</comment>
<keyword evidence="6" id="KW-1185">Reference proteome</keyword>
<dbReference type="AlphaFoldDB" id="A0A419A7X4"/>
<name>A0A419A7X4_9RHOB</name>
<dbReference type="GO" id="GO:0071949">
    <property type="term" value="F:FAD binding"/>
    <property type="evidence" value="ECO:0007669"/>
    <property type="project" value="InterPro"/>
</dbReference>
<dbReference type="InterPro" id="IPR005107">
    <property type="entry name" value="CO_DH_flav_C"/>
</dbReference>
<sequence length="287" mass="30159">MRRFEYHEPRNLEEVSDLLTTLGNGAFILAGGTDLLVEIRERLRDVKHLVDIKRVPGLSGVDYADETGLRFGAMVTAGQLEAAPGLAARYPNLHGALKVLASIQVRNRATVIGNICRASPSADTIPPLIADGAAIETWRPGGGRVIPLADFFTGPGRSVLTPGEIATAITVPPPAPGSRRAYIKHGRRKAMELATVGVAVSLDTEGGTCTGARIALGAVGPVVLRAPRAEAILVGSRLDAAAVSAAAEQAMQECTPISNVRSSAEYRREMVGVLTRRAVSQAMEVAA</sequence>
<dbReference type="Pfam" id="PF00941">
    <property type="entry name" value="FAD_binding_5"/>
    <property type="match status" value="1"/>
</dbReference>
<dbReference type="Gene3D" id="3.30.390.50">
    <property type="entry name" value="CO dehydrogenase flavoprotein, C-terminal domain"/>
    <property type="match status" value="1"/>
</dbReference>
<proteinExistence type="predicted"/>
<dbReference type="InterPro" id="IPR036318">
    <property type="entry name" value="FAD-bd_PCMH-like_sf"/>
</dbReference>
<dbReference type="SUPFAM" id="SSF56176">
    <property type="entry name" value="FAD-binding/transporter-associated domain-like"/>
    <property type="match status" value="1"/>
</dbReference>
<dbReference type="InterPro" id="IPR036683">
    <property type="entry name" value="CO_DH_flav_C_dom_sf"/>
</dbReference>
<evidence type="ECO:0000313" key="5">
    <source>
        <dbReference type="EMBL" id="RJL16585.1"/>
    </source>
</evidence>
<dbReference type="Gene3D" id="3.30.43.10">
    <property type="entry name" value="Uridine Diphospho-n-acetylenolpyruvylglucosamine Reductase, domain 2"/>
    <property type="match status" value="1"/>
</dbReference>
<evidence type="ECO:0000256" key="3">
    <source>
        <dbReference type="ARBA" id="ARBA00023002"/>
    </source>
</evidence>
<evidence type="ECO:0000256" key="2">
    <source>
        <dbReference type="ARBA" id="ARBA00022827"/>
    </source>
</evidence>
<dbReference type="InterPro" id="IPR016169">
    <property type="entry name" value="FAD-bd_PCMH_sub2"/>
</dbReference>
<dbReference type="RefSeq" id="WP_119897845.1">
    <property type="nucleotide sequence ID" value="NZ_QNRC01000011.1"/>
</dbReference>
<dbReference type="InterPro" id="IPR016166">
    <property type="entry name" value="FAD-bd_PCMH"/>
</dbReference>